<evidence type="ECO:0000256" key="2">
    <source>
        <dbReference type="ARBA" id="ARBA00022857"/>
    </source>
</evidence>
<dbReference type="InterPro" id="IPR036291">
    <property type="entry name" value="NAD(P)-bd_dom_sf"/>
</dbReference>
<dbReference type="GO" id="GO:0070401">
    <property type="term" value="F:NADP+ binding"/>
    <property type="evidence" value="ECO:0007669"/>
    <property type="project" value="UniProtKB-UniRule"/>
</dbReference>
<comment type="similarity">
    <text evidence="1 5">Belongs to the NAD(P)-dependent epimerase/dehydratase family. Fucose synthase subfamily.</text>
</comment>
<keyword evidence="5" id="KW-0511">Multifunctional enzyme</keyword>
<comment type="catalytic activity">
    <reaction evidence="5">
        <text>GDP-beta-L-fucose + NADP(+) = GDP-4-dehydro-alpha-D-rhamnose + NADPH + H(+)</text>
        <dbReference type="Rhea" id="RHEA:18885"/>
        <dbReference type="ChEBI" id="CHEBI:15378"/>
        <dbReference type="ChEBI" id="CHEBI:57273"/>
        <dbReference type="ChEBI" id="CHEBI:57783"/>
        <dbReference type="ChEBI" id="CHEBI:57964"/>
        <dbReference type="ChEBI" id="CHEBI:58349"/>
        <dbReference type="EC" id="1.1.1.271"/>
    </reaction>
</comment>
<dbReference type="UniPathway" id="UPA00128">
    <property type="reaction ID" value="UER00191"/>
</dbReference>
<sequence>MKILLTGGSGLVGQNIIERIPSQIKLLKPSSSDLDLLDLSSVQNYLQIHQPEIIIHAAGIVGGIQANIANPVKFLFENTEMGKNIIKAALDNGIKKFINLGSSCIYPRNATNPLVEEYILQGELEPTNEGYALAKIFALRFCEYINKEYPEMQYKTLIPCNLYGRWDKFDPKHSHMIPAVIRKIHLAKKKGDSEVEIWGDGCARREFMYAGDLAEFIWYSVNNFDEIPDLINVGLGYDHSILDYYEAIKEVIGFEGTFKFDLDKPVGMKQKLVSVSKLESLGWKAKHNLKEGIEKTYQFYLEKFEQYD</sequence>
<dbReference type="CDD" id="cd05239">
    <property type="entry name" value="GDP_FS_SDR_e"/>
    <property type="match status" value="1"/>
</dbReference>
<dbReference type="OrthoDB" id="9811425at2"/>
<dbReference type="Gene3D" id="3.40.50.720">
    <property type="entry name" value="NAD(P)-binding Rossmann-like Domain"/>
    <property type="match status" value="1"/>
</dbReference>
<dbReference type="Proteomes" id="UP000218267">
    <property type="component" value="Chromosome"/>
</dbReference>
<feature type="active site" description="Proton donor/acceptor" evidence="5">
    <location>
        <position position="131"/>
    </location>
</feature>
<dbReference type="EMBL" id="AP018042">
    <property type="protein sequence ID" value="BAX78629.1"/>
    <property type="molecule type" value="Genomic_DNA"/>
</dbReference>
<dbReference type="PANTHER" id="PTHR43238">
    <property type="entry name" value="GDP-L-FUCOSE SYNTHASE"/>
    <property type="match status" value="1"/>
</dbReference>
<feature type="site" description="Important for catalytic activity" evidence="5">
    <location>
        <position position="104"/>
    </location>
</feature>
<evidence type="ECO:0000256" key="3">
    <source>
        <dbReference type="ARBA" id="ARBA00023002"/>
    </source>
</evidence>
<dbReference type="PANTHER" id="PTHR43238:SF1">
    <property type="entry name" value="GDP-L-FUCOSE SYNTHASE"/>
    <property type="match status" value="1"/>
</dbReference>
<keyword evidence="2 5" id="KW-0521">NADP</keyword>
<dbReference type="AlphaFoldDB" id="A0A1Y1CE51"/>
<feature type="binding site" evidence="5">
    <location>
        <position position="183"/>
    </location>
    <ligand>
        <name>substrate</name>
    </ligand>
</feature>
<evidence type="ECO:0000313" key="8">
    <source>
        <dbReference type="Proteomes" id="UP000218267"/>
    </source>
</evidence>
<dbReference type="InterPro" id="IPR001509">
    <property type="entry name" value="Epimerase_deHydtase"/>
</dbReference>
<accession>A0A1Y1CE51</accession>
<comment type="caution">
    <text evidence="5">Lacks conserved residue(s) required for the propagation of feature annotation.</text>
</comment>
<comment type="pathway">
    <text evidence="5">Nucleotide-sugar biosynthesis; GDP-L-fucose biosynthesis via de novo pathway; GDP-L-fucose from GDP-alpha-D-mannose: step 2/2.</text>
</comment>
<gene>
    <name evidence="5" type="primary">fcl</name>
    <name evidence="7" type="ORF">ALGA_0234</name>
</gene>
<feature type="binding site" evidence="5">
    <location>
        <position position="205"/>
    </location>
    <ligand>
        <name>substrate</name>
    </ligand>
</feature>
<keyword evidence="3 5" id="KW-0560">Oxidoreductase</keyword>
<feature type="binding site" evidence="5">
    <location>
        <position position="135"/>
    </location>
    <ligand>
        <name>NADP(+)</name>
        <dbReference type="ChEBI" id="CHEBI:58349"/>
    </ligand>
</feature>
<evidence type="ECO:0000256" key="5">
    <source>
        <dbReference type="HAMAP-Rule" id="MF_00956"/>
    </source>
</evidence>
<dbReference type="Gene3D" id="3.90.25.10">
    <property type="entry name" value="UDP-galactose 4-epimerase, domain 1"/>
    <property type="match status" value="1"/>
</dbReference>
<dbReference type="GO" id="GO:0042351">
    <property type="term" value="P:'de novo' GDP-L-fucose biosynthetic process"/>
    <property type="evidence" value="ECO:0007669"/>
    <property type="project" value="UniProtKB-UniRule"/>
</dbReference>
<evidence type="ECO:0000313" key="7">
    <source>
        <dbReference type="EMBL" id="BAX78629.1"/>
    </source>
</evidence>
<evidence type="ECO:0000259" key="6">
    <source>
        <dbReference type="Pfam" id="PF01370"/>
    </source>
</evidence>
<comment type="function">
    <text evidence="5">Catalyzes the two-step NADP-dependent conversion of GDP-4-dehydro-6-deoxy-D-mannose to GDP-fucose, involving an epimerase and a reductase reaction.</text>
</comment>
<dbReference type="SUPFAM" id="SSF51735">
    <property type="entry name" value="NAD(P)-binding Rossmann-fold domains"/>
    <property type="match status" value="1"/>
</dbReference>
<dbReference type="Pfam" id="PF01370">
    <property type="entry name" value="Epimerase"/>
    <property type="match status" value="1"/>
</dbReference>
<protein>
    <recommendedName>
        <fullName evidence="5">GDP-L-fucose synthase</fullName>
        <ecNumber evidence="5">1.1.1.271</ecNumber>
    </recommendedName>
    <alternativeName>
        <fullName evidence="5">GDP-4-keto-6-deoxy-D-mannose-3,5-epimerase-4-reductase</fullName>
    </alternativeName>
</protein>
<feature type="binding site" evidence="5">
    <location>
        <begin position="159"/>
        <end position="162"/>
    </location>
    <ligand>
        <name>NADP(+)</name>
        <dbReference type="ChEBI" id="CHEBI:58349"/>
    </ligand>
</feature>
<reference evidence="7 8" key="1">
    <citation type="journal article" date="2018" name="Mar. Genomics">
        <title>Complete genome sequence of Marinifilaceae bacterium strain SPP2, isolated from the Antarctic marine sediment.</title>
        <authorList>
            <person name="Watanabe M."/>
            <person name="Kojima H."/>
            <person name="Fukui M."/>
        </authorList>
    </citation>
    <scope>NUCLEOTIDE SEQUENCE [LARGE SCALE GENOMIC DNA]</scope>
    <source>
        <strain evidence="7 8">SPP2</strain>
    </source>
</reference>
<dbReference type="GO" id="GO:0016853">
    <property type="term" value="F:isomerase activity"/>
    <property type="evidence" value="ECO:0007669"/>
    <property type="project" value="UniProtKB-KW"/>
</dbReference>
<evidence type="ECO:0000256" key="1">
    <source>
        <dbReference type="ARBA" id="ARBA00005959"/>
    </source>
</evidence>
<feature type="binding site" evidence="5">
    <location>
        <begin position="100"/>
        <end position="103"/>
    </location>
    <ligand>
        <name>NADP(+)</name>
        <dbReference type="ChEBI" id="CHEBI:58349"/>
    </ligand>
</feature>
<keyword evidence="4 5" id="KW-0413">Isomerase</keyword>
<evidence type="ECO:0000256" key="4">
    <source>
        <dbReference type="ARBA" id="ARBA00023235"/>
    </source>
</evidence>
<dbReference type="HAMAP" id="MF_00956">
    <property type="entry name" value="GDP_fucose_synth"/>
    <property type="match status" value="1"/>
</dbReference>
<name>A0A1Y1CE51_9BACT</name>
<keyword evidence="8" id="KW-1185">Reference proteome</keyword>
<feature type="binding site" evidence="5">
    <location>
        <position position="175"/>
    </location>
    <ligand>
        <name>NADP(+)</name>
        <dbReference type="ChEBI" id="CHEBI:58349"/>
    </ligand>
</feature>
<reference evidence="8" key="2">
    <citation type="journal article" date="2020" name="Antonie Van Leeuwenhoek">
        <title>Labilibaculum antarcticum sp. nov., a novel facultative anaerobic, psychrotorelant bacterium isolated from marine sediment of Antarctica.</title>
        <authorList>
            <person name="Watanabe M."/>
            <person name="Kojima H."/>
            <person name="Fukui M."/>
        </authorList>
    </citation>
    <scope>NUCLEOTIDE SEQUENCE [LARGE SCALE GENOMIC DNA]</scope>
    <source>
        <strain evidence="8">SPP2</strain>
    </source>
</reference>
<dbReference type="RefSeq" id="WP_096427562.1">
    <property type="nucleotide sequence ID" value="NZ_AP018042.1"/>
</dbReference>
<dbReference type="EC" id="1.1.1.271" evidence="5"/>
<feature type="binding site" evidence="5">
    <location>
        <begin position="7"/>
        <end position="13"/>
    </location>
    <ligand>
        <name>NADP(+)</name>
        <dbReference type="ChEBI" id="CHEBI:58349"/>
    </ligand>
</feature>
<dbReference type="GO" id="GO:0050577">
    <property type="term" value="F:GDP-L-fucose synthase activity"/>
    <property type="evidence" value="ECO:0007669"/>
    <property type="project" value="UniProtKB-UniRule"/>
</dbReference>
<feature type="site" description="Important for catalytic activity" evidence="5">
    <location>
        <position position="102"/>
    </location>
</feature>
<proteinExistence type="inferred from homology"/>
<organism evidence="7 8">
    <name type="scientific">Labilibaculum antarcticum</name>
    <dbReference type="NCBI Taxonomy" id="1717717"/>
    <lineage>
        <taxon>Bacteria</taxon>
        <taxon>Pseudomonadati</taxon>
        <taxon>Bacteroidota</taxon>
        <taxon>Bacteroidia</taxon>
        <taxon>Marinilabiliales</taxon>
        <taxon>Marinifilaceae</taxon>
        <taxon>Labilibaculum</taxon>
    </lineage>
</organism>
<dbReference type="KEGG" id="mbas:ALGA_0234"/>
<feature type="binding site" evidence="5">
    <location>
        <position position="198"/>
    </location>
    <ligand>
        <name>substrate</name>
    </ligand>
</feature>
<dbReference type="InterPro" id="IPR028614">
    <property type="entry name" value="GDP_fucose/colitose_synth"/>
</dbReference>
<feature type="domain" description="NAD-dependent epimerase/dehydratase" evidence="6">
    <location>
        <begin position="3"/>
        <end position="234"/>
    </location>
</feature>